<feature type="region of interest" description="Disordered" evidence="1">
    <location>
        <begin position="217"/>
        <end position="241"/>
    </location>
</feature>
<sequence length="338" mass="37450">MHDFIEDLKAITTTGVMLSGKQYNIALPDAFICDTPAKAFLKCIKGHGGYSSCERCTQYGIYVDSRVVFPDMDYSLRTDTQFEQMSDEDHHRSKSPLQGLGIATYAEARVKLHQAEYTSDLTDTEDSLIKRKARATLQSQSKQLESSEDSDTEDEIPPTPPEKHLRLEANKMTSRITSPTAQQVARSTVQQVASPTAQRVASSTVQQFASPTAQLPAPLPSELPVPLSSRSPAPLPSELPVPLSSKEIKETQKVHGKMLNVLLKKEDASVMEVPDGVVFLLQTQADVEALEEKLGERSLMSAVLALDYNMFGCHGKKKFKDFLSVFSTLCMRLLRRIL</sequence>
<dbReference type="Proteomes" id="UP000693946">
    <property type="component" value="Linkage Group LG19"/>
</dbReference>
<proteinExistence type="predicted"/>
<evidence type="ECO:0000313" key="2">
    <source>
        <dbReference type="EMBL" id="KAG7506060.1"/>
    </source>
</evidence>
<name>A0AAV6RM06_SOLSE</name>
<protein>
    <submittedName>
        <fullName evidence="2">Uncharacterized protein</fullName>
    </submittedName>
</protein>
<reference evidence="2 3" key="1">
    <citation type="journal article" date="2021" name="Sci. Rep.">
        <title>Chromosome anchoring in Senegalese sole (Solea senegalensis) reveals sex-associated markers and genome rearrangements in flatfish.</title>
        <authorList>
            <person name="Guerrero-Cozar I."/>
            <person name="Gomez-Garrido J."/>
            <person name="Berbel C."/>
            <person name="Martinez-Blanch J.F."/>
            <person name="Alioto T."/>
            <person name="Claros M.G."/>
            <person name="Gagnaire P.A."/>
            <person name="Manchado M."/>
        </authorList>
    </citation>
    <scope>NUCLEOTIDE SEQUENCE [LARGE SCALE GENOMIC DNA]</scope>
    <source>
        <strain evidence="2">Sse05_10M</strain>
    </source>
</reference>
<evidence type="ECO:0000313" key="3">
    <source>
        <dbReference type="Proteomes" id="UP000693946"/>
    </source>
</evidence>
<organism evidence="2 3">
    <name type="scientific">Solea senegalensis</name>
    <name type="common">Senegalese sole</name>
    <dbReference type="NCBI Taxonomy" id="28829"/>
    <lineage>
        <taxon>Eukaryota</taxon>
        <taxon>Metazoa</taxon>
        <taxon>Chordata</taxon>
        <taxon>Craniata</taxon>
        <taxon>Vertebrata</taxon>
        <taxon>Euteleostomi</taxon>
        <taxon>Actinopterygii</taxon>
        <taxon>Neopterygii</taxon>
        <taxon>Teleostei</taxon>
        <taxon>Neoteleostei</taxon>
        <taxon>Acanthomorphata</taxon>
        <taxon>Carangaria</taxon>
        <taxon>Pleuronectiformes</taxon>
        <taxon>Pleuronectoidei</taxon>
        <taxon>Soleidae</taxon>
        <taxon>Solea</taxon>
    </lineage>
</organism>
<dbReference type="PANTHER" id="PTHR33053">
    <property type="entry name" value="PROTEIN, PUTATIVE-RELATED"/>
    <property type="match status" value="1"/>
</dbReference>
<evidence type="ECO:0000256" key="1">
    <source>
        <dbReference type="SAM" id="MobiDB-lite"/>
    </source>
</evidence>
<gene>
    <name evidence="2" type="ORF">JOB18_045880</name>
</gene>
<accession>A0AAV6RM06</accession>
<feature type="region of interest" description="Disordered" evidence="1">
    <location>
        <begin position="134"/>
        <end position="167"/>
    </location>
</feature>
<comment type="caution">
    <text evidence="2">The sequence shown here is derived from an EMBL/GenBank/DDBJ whole genome shotgun (WGS) entry which is preliminary data.</text>
</comment>
<dbReference type="AlphaFoldDB" id="A0AAV6RM06"/>
<keyword evidence="3" id="KW-1185">Reference proteome</keyword>
<feature type="compositionally biased region" description="Acidic residues" evidence="1">
    <location>
        <begin position="146"/>
        <end position="156"/>
    </location>
</feature>
<dbReference type="PANTHER" id="PTHR33053:SF26">
    <property type="entry name" value="TRANSPOSASE DOMAIN-CONTAINING PROTEIN"/>
    <property type="match status" value="1"/>
</dbReference>
<dbReference type="EMBL" id="JAGKHQ010000011">
    <property type="protein sequence ID" value="KAG7506060.1"/>
    <property type="molecule type" value="Genomic_DNA"/>
</dbReference>